<reference evidence="6 7" key="1">
    <citation type="submission" date="2024-05" db="EMBL/GenBank/DDBJ databases">
        <title>Genome Sequence and Characterization of the New Strain Purple Sulfur Bacterium of Genus Thioalkalicoccus.</title>
        <authorList>
            <person name="Bryantseva I.A."/>
            <person name="Kyndt J.A."/>
            <person name="Imhoff J.F."/>
        </authorList>
    </citation>
    <scope>NUCLEOTIDE SEQUENCE [LARGE SCALE GENOMIC DNA]</scope>
    <source>
        <strain evidence="6 7">Um2</strain>
    </source>
</reference>
<feature type="domain" description="MsrB" evidence="5">
    <location>
        <begin position="24"/>
        <end position="145"/>
    </location>
</feature>
<dbReference type="InterPro" id="IPR002579">
    <property type="entry name" value="Met_Sox_Rdtase_MsrB_dom"/>
</dbReference>
<evidence type="ECO:0000256" key="2">
    <source>
        <dbReference type="ARBA" id="ARBA00012499"/>
    </source>
</evidence>
<dbReference type="PANTHER" id="PTHR10173:SF52">
    <property type="entry name" value="METHIONINE-R-SULFOXIDE REDUCTASE B1"/>
    <property type="match status" value="1"/>
</dbReference>
<protein>
    <recommendedName>
        <fullName evidence="2">peptide-methionine (R)-S-oxide reductase</fullName>
        <ecNumber evidence="2">1.8.4.12</ecNumber>
    </recommendedName>
</protein>
<comment type="catalytic activity">
    <reaction evidence="4">
        <text>L-methionyl-[protein] + [thioredoxin]-disulfide + H2O = L-methionyl-(R)-S-oxide-[protein] + [thioredoxin]-dithiol</text>
        <dbReference type="Rhea" id="RHEA:24164"/>
        <dbReference type="Rhea" id="RHEA-COMP:10698"/>
        <dbReference type="Rhea" id="RHEA-COMP:10700"/>
        <dbReference type="Rhea" id="RHEA-COMP:12313"/>
        <dbReference type="Rhea" id="RHEA-COMP:12314"/>
        <dbReference type="ChEBI" id="CHEBI:15377"/>
        <dbReference type="ChEBI" id="CHEBI:16044"/>
        <dbReference type="ChEBI" id="CHEBI:29950"/>
        <dbReference type="ChEBI" id="CHEBI:45764"/>
        <dbReference type="ChEBI" id="CHEBI:50058"/>
        <dbReference type="EC" id="1.8.4.12"/>
    </reaction>
</comment>
<dbReference type="EC" id="1.8.4.12" evidence="2"/>
<evidence type="ECO:0000313" key="7">
    <source>
        <dbReference type="Proteomes" id="UP001564408"/>
    </source>
</evidence>
<evidence type="ECO:0000259" key="5">
    <source>
        <dbReference type="PROSITE" id="PS51790"/>
    </source>
</evidence>
<comment type="similarity">
    <text evidence="1">Belongs to the MsrB Met sulfoxide reductase family.</text>
</comment>
<comment type="caution">
    <text evidence="6">The sequence shown here is derived from an EMBL/GenBank/DDBJ whole genome shotgun (WGS) entry which is preliminary data.</text>
</comment>
<evidence type="ECO:0000256" key="4">
    <source>
        <dbReference type="ARBA" id="ARBA00048488"/>
    </source>
</evidence>
<accession>A0ABV4BC50</accession>
<dbReference type="RefSeq" id="WP_369666469.1">
    <property type="nucleotide sequence ID" value="NZ_JBDKXB010000006.1"/>
</dbReference>
<evidence type="ECO:0000256" key="1">
    <source>
        <dbReference type="ARBA" id="ARBA00007174"/>
    </source>
</evidence>
<dbReference type="InterPro" id="IPR028427">
    <property type="entry name" value="Met_Sox_Rdtase_MsrB"/>
</dbReference>
<evidence type="ECO:0000313" key="6">
    <source>
        <dbReference type="EMBL" id="MEY6432078.1"/>
    </source>
</evidence>
<dbReference type="Gene3D" id="2.170.150.20">
    <property type="entry name" value="Peptide methionine sulfoxide reductase"/>
    <property type="match status" value="1"/>
</dbReference>
<evidence type="ECO:0000256" key="3">
    <source>
        <dbReference type="ARBA" id="ARBA00023002"/>
    </source>
</evidence>
<dbReference type="NCBIfam" id="TIGR00357">
    <property type="entry name" value="peptide-methionine (R)-S-oxide reductase MsrB"/>
    <property type="match status" value="1"/>
</dbReference>
<dbReference type="Proteomes" id="UP001564408">
    <property type="component" value="Unassembled WGS sequence"/>
</dbReference>
<keyword evidence="3 6" id="KW-0560">Oxidoreductase</keyword>
<dbReference type="PROSITE" id="PS51790">
    <property type="entry name" value="MSRB"/>
    <property type="match status" value="1"/>
</dbReference>
<dbReference type="EMBL" id="JBDKXB010000006">
    <property type="protein sequence ID" value="MEY6432078.1"/>
    <property type="molecule type" value="Genomic_DNA"/>
</dbReference>
<dbReference type="Pfam" id="PF01641">
    <property type="entry name" value="SelR"/>
    <property type="match status" value="1"/>
</dbReference>
<sequence length="145" mass="16130">MLTWRAVLRLTEQPLPEPILTRTDAEWRAHLTPEQYRITREQGTERPFSSAMCQSVEPGRYACVGCGTPLFEADDKFDSGTGWPSFSQPVTEDAIAYRADHGFGMTRVETLCRTCGAHLGHVFPDGPEPTGLRYCINALALQKNG</sequence>
<organism evidence="6 7">
    <name type="scientific">Thioalkalicoccus limnaeus</name>
    <dbReference type="NCBI Taxonomy" id="120681"/>
    <lineage>
        <taxon>Bacteria</taxon>
        <taxon>Pseudomonadati</taxon>
        <taxon>Pseudomonadota</taxon>
        <taxon>Gammaproteobacteria</taxon>
        <taxon>Chromatiales</taxon>
        <taxon>Chromatiaceae</taxon>
        <taxon>Thioalkalicoccus</taxon>
    </lineage>
</organism>
<dbReference type="InterPro" id="IPR011057">
    <property type="entry name" value="Mss4-like_sf"/>
</dbReference>
<name>A0ABV4BC50_9GAMM</name>
<gene>
    <name evidence="6" type="primary">msrB</name>
    <name evidence="6" type="ORF">ABC977_06595</name>
</gene>
<keyword evidence="7" id="KW-1185">Reference proteome</keyword>
<dbReference type="GO" id="GO:0033743">
    <property type="term" value="F:peptide-methionine (R)-S-oxide reductase activity"/>
    <property type="evidence" value="ECO:0007669"/>
    <property type="project" value="UniProtKB-EC"/>
</dbReference>
<dbReference type="SUPFAM" id="SSF51316">
    <property type="entry name" value="Mss4-like"/>
    <property type="match status" value="1"/>
</dbReference>
<proteinExistence type="inferred from homology"/>
<dbReference type="PANTHER" id="PTHR10173">
    <property type="entry name" value="METHIONINE SULFOXIDE REDUCTASE"/>
    <property type="match status" value="1"/>
</dbReference>